<evidence type="ECO:0000256" key="3">
    <source>
        <dbReference type="ARBA" id="ARBA00023295"/>
    </source>
</evidence>
<keyword evidence="2" id="KW-0378">Hydrolase</keyword>
<evidence type="ECO:0000256" key="2">
    <source>
        <dbReference type="ARBA" id="ARBA00022801"/>
    </source>
</evidence>
<dbReference type="EMBL" id="LSMT01000017">
    <property type="protein sequence ID" value="PFX32897.1"/>
    <property type="molecule type" value="Genomic_DNA"/>
</dbReference>
<dbReference type="SUPFAM" id="SSF49785">
    <property type="entry name" value="Galactose-binding domain-like"/>
    <property type="match status" value="1"/>
</dbReference>
<dbReference type="AlphaFoldDB" id="A0A2B4SWU1"/>
<dbReference type="Gene3D" id="2.60.40.10">
    <property type="entry name" value="Immunoglobulins"/>
    <property type="match status" value="1"/>
</dbReference>
<dbReference type="InterPro" id="IPR006104">
    <property type="entry name" value="Glyco_hydro_2_N"/>
</dbReference>
<dbReference type="PANTHER" id="PTHR10066:SF67">
    <property type="entry name" value="BETA-GLUCURONIDASE"/>
    <property type="match status" value="1"/>
</dbReference>
<dbReference type="InterPro" id="IPR013783">
    <property type="entry name" value="Ig-like_fold"/>
</dbReference>
<dbReference type="Proteomes" id="UP000225706">
    <property type="component" value="Unassembled WGS sequence"/>
</dbReference>
<dbReference type="FunFam" id="3.20.20.80:FF:000080">
    <property type="entry name" value="Beta-glucuronidase UidA"/>
    <property type="match status" value="1"/>
</dbReference>
<dbReference type="GO" id="GO:0030246">
    <property type="term" value="F:carbohydrate binding"/>
    <property type="evidence" value="ECO:0007669"/>
    <property type="project" value="TreeGrafter"/>
</dbReference>
<protein>
    <submittedName>
        <fullName evidence="6">Beta-glucuronidase</fullName>
    </submittedName>
</protein>
<dbReference type="SUPFAM" id="SSF51445">
    <property type="entry name" value="(Trans)glycosidases"/>
    <property type="match status" value="1"/>
</dbReference>
<keyword evidence="3" id="KW-0326">Glycosidase</keyword>
<dbReference type="GO" id="GO:0019391">
    <property type="term" value="P:glucuronoside catabolic process"/>
    <property type="evidence" value="ECO:0007669"/>
    <property type="project" value="TreeGrafter"/>
</dbReference>
<dbReference type="PRINTS" id="PR00132">
    <property type="entry name" value="GLHYDRLASE2"/>
</dbReference>
<dbReference type="PANTHER" id="PTHR10066">
    <property type="entry name" value="BETA-GLUCURONIDASE"/>
    <property type="match status" value="1"/>
</dbReference>
<dbReference type="Gene3D" id="2.60.120.260">
    <property type="entry name" value="Galactose-binding domain-like"/>
    <property type="match status" value="1"/>
</dbReference>
<comment type="similarity">
    <text evidence="1">Belongs to the glycosyl hydrolase 2 family.</text>
</comment>
<keyword evidence="7" id="KW-1185">Reference proteome</keyword>
<dbReference type="Gene3D" id="3.60.10.10">
    <property type="entry name" value="Endonuclease/exonuclease/phosphatase"/>
    <property type="match status" value="1"/>
</dbReference>
<dbReference type="InterPro" id="IPR036156">
    <property type="entry name" value="Beta-gal/glucu_dom_sf"/>
</dbReference>
<accession>A0A2B4SWU1</accession>
<dbReference type="FunFam" id="2.60.120.260:FF:000027">
    <property type="entry name" value="Beta-glucuronidase"/>
    <property type="match status" value="1"/>
</dbReference>
<reference evidence="7" key="1">
    <citation type="journal article" date="2017" name="bioRxiv">
        <title>Comparative analysis of the genomes of Stylophora pistillata and Acropora digitifera provides evidence for extensive differences between species of corals.</title>
        <authorList>
            <person name="Voolstra C.R."/>
            <person name="Li Y."/>
            <person name="Liew Y.J."/>
            <person name="Baumgarten S."/>
            <person name="Zoccola D."/>
            <person name="Flot J.-F."/>
            <person name="Tambutte S."/>
            <person name="Allemand D."/>
            <person name="Aranda M."/>
        </authorList>
    </citation>
    <scope>NUCLEOTIDE SEQUENCE [LARGE SCALE GENOMIC DNA]</scope>
</reference>
<evidence type="ECO:0000313" key="7">
    <source>
        <dbReference type="Proteomes" id="UP000225706"/>
    </source>
</evidence>
<dbReference type="InterPro" id="IPR036691">
    <property type="entry name" value="Endo/exonu/phosph_ase_sf"/>
</dbReference>
<dbReference type="InterPro" id="IPR006101">
    <property type="entry name" value="Glyco_hydro_2"/>
</dbReference>
<gene>
    <name evidence="6" type="primary">Gusb</name>
    <name evidence="6" type="ORF">AWC38_SpisGene2164</name>
</gene>
<dbReference type="GO" id="GO:0005975">
    <property type="term" value="P:carbohydrate metabolic process"/>
    <property type="evidence" value="ECO:0007669"/>
    <property type="project" value="InterPro"/>
</dbReference>
<sequence>MMIVLILLIETRRLWLPREGFLRGMLYPRESETRQVKSLDGMWDFRADISSIGFDEMWYSLPLAQVGDVLSMPVPSSYNDITEDRWLRDFVGWVWYEKVFYVPPSWKSVSKRVVLRFDNVFYRCKVWLNSQEVLEHEGGDLPFEVDITHQLDSLERGSQRLTVAVNNTVGQPGKEEAGRSSSYCDSTSDQSTEVDFAGIHGSVKLYTTPAEVHLTDISVFTEHTYTRAILKFVTEVAAYNHVKSKDITMSYELLDRKGRMVLSTGGEGMFSGKVKVFFPTLWWPMGMSDEPGYLYNLKVITSYKGINDVYNLPVGFRTIRVEGSRVLINNVPLYFKGFGKRQDSDIRARGFDYATLIRDFNLIQWFGANSIRTSEHPPPEELLELADKYGIMVINESPTVGTKEVYQLRPSLNWFYLTDKQTRNPISEHAVNRHLDLLSELIQRDKNHPSVVMWCVASHSVTMHSGNIHAHLKRMMDFTREMDLQKRPVTYVTSSYDKLMTVEDPGLEFCDVISFNRHYGWYWYPGQPSLISKSLEEDLRGLHNVFGKPVLMAEYGSNAVAGRHKKPSVLYTEEYQVDTMKQYFPVFDRLRKEFLAGEMIWTLTDYNVLESYDIMSTNTKGLFTRQRQPKASAQALRQRYQALAVDTHPRFTGDSLLDVLIRFKPHEGDKYPLAIHNRLPALIREERTIVPASFPESTKISKLTYNIWRSSEKMQERAEASGEVVEDLEPDIIAFQEETLEKLAVLREQRWFSRYHLLPQGEAK</sequence>
<dbReference type="Pfam" id="PF02837">
    <property type="entry name" value="Glyco_hydro_2_N"/>
    <property type="match status" value="1"/>
</dbReference>
<name>A0A2B4SWU1_STYPI</name>
<evidence type="ECO:0000313" key="6">
    <source>
        <dbReference type="EMBL" id="PFX32897.1"/>
    </source>
</evidence>
<feature type="domain" description="Glycosyl hydrolases family 2 sugar binding" evidence="5">
    <location>
        <begin position="36"/>
        <end position="209"/>
    </location>
</feature>
<proteinExistence type="inferred from homology"/>
<dbReference type="InterPro" id="IPR006103">
    <property type="entry name" value="Glyco_hydro_2_cat"/>
</dbReference>
<evidence type="ECO:0000256" key="1">
    <source>
        <dbReference type="ARBA" id="ARBA00007401"/>
    </source>
</evidence>
<comment type="caution">
    <text evidence="6">The sequence shown here is derived from an EMBL/GenBank/DDBJ whole genome shotgun (WGS) entry which is preliminary data.</text>
</comment>
<evidence type="ECO:0000259" key="5">
    <source>
        <dbReference type="Pfam" id="PF02837"/>
    </source>
</evidence>
<dbReference type="Gene3D" id="3.20.20.80">
    <property type="entry name" value="Glycosidases"/>
    <property type="match status" value="1"/>
</dbReference>
<dbReference type="GO" id="GO:0004566">
    <property type="term" value="F:beta-glucuronidase activity"/>
    <property type="evidence" value="ECO:0007669"/>
    <property type="project" value="TreeGrafter"/>
</dbReference>
<feature type="domain" description="Glycoside hydrolase family 2 catalytic" evidence="4">
    <location>
        <begin position="319"/>
        <end position="644"/>
    </location>
</feature>
<evidence type="ECO:0000259" key="4">
    <source>
        <dbReference type="Pfam" id="PF02836"/>
    </source>
</evidence>
<dbReference type="SUPFAM" id="SSF49303">
    <property type="entry name" value="beta-Galactosidase/glucuronidase domain"/>
    <property type="match status" value="1"/>
</dbReference>
<organism evidence="6 7">
    <name type="scientific">Stylophora pistillata</name>
    <name type="common">Smooth cauliflower coral</name>
    <dbReference type="NCBI Taxonomy" id="50429"/>
    <lineage>
        <taxon>Eukaryota</taxon>
        <taxon>Metazoa</taxon>
        <taxon>Cnidaria</taxon>
        <taxon>Anthozoa</taxon>
        <taxon>Hexacorallia</taxon>
        <taxon>Scleractinia</taxon>
        <taxon>Astrocoeniina</taxon>
        <taxon>Pocilloporidae</taxon>
        <taxon>Stylophora</taxon>
    </lineage>
</organism>
<dbReference type="InterPro" id="IPR008979">
    <property type="entry name" value="Galactose-bd-like_sf"/>
</dbReference>
<dbReference type="OrthoDB" id="408532at2759"/>
<dbReference type="Pfam" id="PF02836">
    <property type="entry name" value="Glyco_hydro_2_C"/>
    <property type="match status" value="1"/>
</dbReference>
<dbReference type="InterPro" id="IPR017853">
    <property type="entry name" value="GH"/>
</dbReference>
<dbReference type="STRING" id="50429.A0A2B4SWU1"/>